<feature type="region of interest" description="Disordered" evidence="5">
    <location>
        <begin position="408"/>
        <end position="491"/>
    </location>
</feature>
<dbReference type="Proteomes" id="UP001445335">
    <property type="component" value="Unassembled WGS sequence"/>
</dbReference>
<feature type="compositionally biased region" description="Acidic residues" evidence="5">
    <location>
        <begin position="467"/>
        <end position="476"/>
    </location>
</feature>
<keyword evidence="8" id="KW-1185">Reference proteome</keyword>
<organism evidence="7 8">
    <name type="scientific">Elliptochloris bilobata</name>
    <dbReference type="NCBI Taxonomy" id="381761"/>
    <lineage>
        <taxon>Eukaryota</taxon>
        <taxon>Viridiplantae</taxon>
        <taxon>Chlorophyta</taxon>
        <taxon>core chlorophytes</taxon>
        <taxon>Trebouxiophyceae</taxon>
        <taxon>Trebouxiophyceae incertae sedis</taxon>
        <taxon>Elliptochloris clade</taxon>
        <taxon>Elliptochloris</taxon>
    </lineage>
</organism>
<feature type="coiled-coil region" evidence="4">
    <location>
        <begin position="54"/>
        <end position="88"/>
    </location>
</feature>
<feature type="region of interest" description="Disordered" evidence="5">
    <location>
        <begin position="270"/>
        <end position="305"/>
    </location>
</feature>
<feature type="compositionally biased region" description="Basic and acidic residues" evidence="5">
    <location>
        <begin position="671"/>
        <end position="680"/>
    </location>
</feature>
<name>A0AAW1SD84_9CHLO</name>
<comment type="subcellular location">
    <subcellularLocation>
        <location evidence="1">Nucleus</location>
    </subcellularLocation>
</comment>
<proteinExistence type="predicted"/>
<dbReference type="InterPro" id="IPR028941">
    <property type="entry name" value="WHIM2_dom"/>
</dbReference>
<evidence type="ECO:0000259" key="6">
    <source>
        <dbReference type="PROSITE" id="PS51913"/>
    </source>
</evidence>
<evidence type="ECO:0000256" key="5">
    <source>
        <dbReference type="SAM" id="MobiDB-lite"/>
    </source>
</evidence>
<feature type="compositionally biased region" description="Basic residues" evidence="5">
    <location>
        <begin position="277"/>
        <end position="287"/>
    </location>
</feature>
<sequence length="1116" mass="114894">MLAGGSAAVHALAARPEFVTLLQGLASGVADPATLLRAAAQQQYAAAAAAHAAAAAAAAQRLAAQRAAEREERERARIEERRVAKEEARLRVAADKAAKKAQHAADREAKAGERRRQRDLRKKEKEMAKALAVQERQAMRLHTRDHARGPKDDLDYESEALLAAPAAAADAAAADAACDMDTDAAEASRLCGEVHVALLRLLLADMEEAHAGGALQSWGGSGAGPDRAATAVARMLQEAWAWGFDVSAWRAHLSALTWPEVLRQVTMAAGLGPTRPRQPHGGRRTRPKQGSAGEDTVAGSSGRRSLRVPARFAPGTVKAAAWQVLADAGPGGLPVGEIAERVQTLGLRDMRTSKAPKASVVAALSADLVFARVAPGTYALHSLLQKDTLEADADEGAGAGSGGLLGCGGTPGLAPRHSAPRDAGAGGTREAGAPKAAPRVFRRASSEETESHAGGQGGGDEGGAGGAEDEEEDEEEVASRPGAAPAEARGERGRAWVAALALGGYGALSAGERLAALSDLVHLVLDAPSVRACLDARLEEGLRLRRRKWDDNRVEKRQRQEAAAERARAAADQAAVQLERFRAAERARLAAIAAGGPSRGARGNAGGGGAGNGETSSASPSRRPEGASDFEAGEAGEASMSRQGSQAAPEPDGSGWELGSLARPRKRRRGKSAECDERRAGAAGGETLLAADAAAARNRQRAETIRRMEEAHAVRAEPLGQDRRFNRYWRLLAGGEDGGDPAAGRLLVELAPALDDPDSLENPSYDPAGPAVGAAAAGSGTGPQPGWRSKEGMREAVPERGCGWVEVASGEALEGLMGALDRRGPREGALHTALLRHRDALLRRMPAPPLRFQEAQASGAPLRLWLDTPPLHAAAYAASTTPGSCPDDMDVEAALPREALAADWSAHAWRQGVRGAQGAGDLRAALAQLEAAVQGGFISPLYRRRLHPAAAHAGGAWQHAGGEAGGAAAAACPGAAGAGACRRGGCSVSPASAPGHAGTRRCMRGAAGVACGAGPCCNPDPPGDPANGLVGLPATPAAVALRLAALDAALAYRPGTRPAREVLPAYRFTQRPAAAPASAEGFVEDGCRVVAYPAVAAGGAQALDHREKEVPMQDVL</sequence>
<feature type="coiled-coil region" evidence="4">
    <location>
        <begin position="557"/>
        <end position="584"/>
    </location>
</feature>
<dbReference type="GO" id="GO:0005634">
    <property type="term" value="C:nucleus"/>
    <property type="evidence" value="ECO:0007669"/>
    <property type="project" value="UniProtKB-SubCell"/>
</dbReference>
<dbReference type="PROSITE" id="PS51913">
    <property type="entry name" value="HTH_HARE"/>
    <property type="match status" value="1"/>
</dbReference>
<dbReference type="InterPro" id="IPR028942">
    <property type="entry name" value="WHIM1_dom"/>
</dbReference>
<accession>A0AAW1SD84</accession>
<reference evidence="7 8" key="1">
    <citation type="journal article" date="2024" name="Nat. Commun.">
        <title>Phylogenomics reveals the evolutionary origins of lichenization in chlorophyte algae.</title>
        <authorList>
            <person name="Puginier C."/>
            <person name="Libourel C."/>
            <person name="Otte J."/>
            <person name="Skaloud P."/>
            <person name="Haon M."/>
            <person name="Grisel S."/>
            <person name="Petersen M."/>
            <person name="Berrin J.G."/>
            <person name="Delaux P.M."/>
            <person name="Dal Grande F."/>
            <person name="Keller J."/>
        </authorList>
    </citation>
    <scope>NUCLEOTIDE SEQUENCE [LARGE SCALE GENOMIC DNA]</scope>
    <source>
        <strain evidence="7 8">SAG 245.80</strain>
    </source>
</reference>
<evidence type="ECO:0000256" key="2">
    <source>
        <dbReference type="ARBA" id="ARBA00023163"/>
    </source>
</evidence>
<keyword evidence="3" id="KW-0539">Nucleus</keyword>
<evidence type="ECO:0000256" key="4">
    <source>
        <dbReference type="SAM" id="Coils"/>
    </source>
</evidence>
<dbReference type="PANTHER" id="PTHR36968:SF5">
    <property type="entry name" value="HOMEOBOX-DDT DOMAIN PROTEIN RLT2"/>
    <property type="match status" value="1"/>
</dbReference>
<feature type="compositionally biased region" description="Low complexity" evidence="5">
    <location>
        <begin position="767"/>
        <end position="786"/>
    </location>
</feature>
<evidence type="ECO:0000256" key="1">
    <source>
        <dbReference type="ARBA" id="ARBA00004123"/>
    </source>
</evidence>
<dbReference type="AlphaFoldDB" id="A0AAW1SD84"/>
<keyword evidence="4" id="KW-0175">Coiled coil</keyword>
<dbReference type="Pfam" id="PF15613">
    <property type="entry name" value="WSD"/>
    <property type="match status" value="1"/>
</dbReference>
<feature type="compositionally biased region" description="Basic and acidic residues" evidence="5">
    <location>
        <begin position="93"/>
        <end position="128"/>
    </location>
</feature>
<dbReference type="EMBL" id="JALJOU010000006">
    <property type="protein sequence ID" value="KAK9843536.1"/>
    <property type="molecule type" value="Genomic_DNA"/>
</dbReference>
<gene>
    <name evidence="7" type="ORF">WJX81_007913</name>
</gene>
<evidence type="ECO:0000256" key="3">
    <source>
        <dbReference type="ARBA" id="ARBA00023242"/>
    </source>
</evidence>
<evidence type="ECO:0000313" key="8">
    <source>
        <dbReference type="Proteomes" id="UP001445335"/>
    </source>
</evidence>
<evidence type="ECO:0000313" key="7">
    <source>
        <dbReference type="EMBL" id="KAK9843536.1"/>
    </source>
</evidence>
<feature type="region of interest" description="Disordered" evidence="5">
    <location>
        <begin position="595"/>
        <end position="684"/>
    </location>
</feature>
<keyword evidence="2" id="KW-0804">Transcription</keyword>
<feature type="domain" description="HTH HARE-type" evidence="6">
    <location>
        <begin position="315"/>
        <end position="383"/>
    </location>
</feature>
<feature type="compositionally biased region" description="Gly residues" evidence="5">
    <location>
        <begin position="454"/>
        <end position="466"/>
    </location>
</feature>
<feature type="region of interest" description="Disordered" evidence="5">
    <location>
        <begin position="93"/>
        <end position="131"/>
    </location>
</feature>
<dbReference type="GO" id="GO:0006357">
    <property type="term" value="P:regulation of transcription by RNA polymerase II"/>
    <property type="evidence" value="ECO:0007669"/>
    <property type="project" value="InterPro"/>
</dbReference>
<dbReference type="InterPro" id="IPR044977">
    <property type="entry name" value="RLT1-3"/>
</dbReference>
<dbReference type="InterPro" id="IPR007759">
    <property type="entry name" value="Asxl_HARE-HTH"/>
</dbReference>
<dbReference type="Pfam" id="PF15612">
    <property type="entry name" value="WHIM1"/>
    <property type="match status" value="1"/>
</dbReference>
<protein>
    <recommendedName>
        <fullName evidence="6">HTH HARE-type domain-containing protein</fullName>
    </recommendedName>
</protein>
<dbReference type="PANTHER" id="PTHR36968">
    <property type="entry name" value="HOMEOBOX-DDT DOMAIN PROTEIN RLT2"/>
    <property type="match status" value="1"/>
</dbReference>
<comment type="caution">
    <text evidence="7">The sequence shown here is derived from an EMBL/GenBank/DDBJ whole genome shotgun (WGS) entry which is preliminary data.</text>
</comment>
<feature type="region of interest" description="Disordered" evidence="5">
    <location>
        <begin position="755"/>
        <end position="793"/>
    </location>
</feature>
<dbReference type="Pfam" id="PF05066">
    <property type="entry name" value="HARE-HTH"/>
    <property type="match status" value="1"/>
</dbReference>
<feature type="compositionally biased region" description="Gly residues" evidence="5">
    <location>
        <begin position="603"/>
        <end position="612"/>
    </location>
</feature>